<reference evidence="12" key="2">
    <citation type="submission" date="2023-05" db="EMBL/GenBank/DDBJ databases">
        <authorList>
            <person name="Schelkunov M.I."/>
        </authorList>
    </citation>
    <scope>NUCLEOTIDE SEQUENCE</scope>
    <source>
        <strain evidence="12">Hsosn_3</strain>
        <tissue evidence="12">Leaf</tissue>
    </source>
</reference>
<keyword evidence="2" id="KW-0479">Metal-binding</keyword>
<evidence type="ECO:0000256" key="8">
    <source>
        <dbReference type="ARBA" id="ARBA00023242"/>
    </source>
</evidence>
<organism evidence="12 13">
    <name type="scientific">Heracleum sosnowskyi</name>
    <dbReference type="NCBI Taxonomy" id="360622"/>
    <lineage>
        <taxon>Eukaryota</taxon>
        <taxon>Viridiplantae</taxon>
        <taxon>Streptophyta</taxon>
        <taxon>Embryophyta</taxon>
        <taxon>Tracheophyta</taxon>
        <taxon>Spermatophyta</taxon>
        <taxon>Magnoliopsida</taxon>
        <taxon>eudicotyledons</taxon>
        <taxon>Gunneridae</taxon>
        <taxon>Pentapetalae</taxon>
        <taxon>asterids</taxon>
        <taxon>campanulids</taxon>
        <taxon>Apiales</taxon>
        <taxon>Apiaceae</taxon>
        <taxon>Apioideae</taxon>
        <taxon>apioid superclade</taxon>
        <taxon>Tordylieae</taxon>
        <taxon>Tordyliinae</taxon>
        <taxon>Heracleum</taxon>
    </lineage>
</organism>
<reference evidence="12" key="1">
    <citation type="submission" date="2023-02" db="EMBL/GenBank/DDBJ databases">
        <title>Genome of toxic invasive species Heracleum sosnowskyi carries increased number of genes despite the absence of recent whole-genome duplications.</title>
        <authorList>
            <person name="Schelkunov M."/>
            <person name="Shtratnikova V."/>
            <person name="Makarenko M."/>
            <person name="Klepikova A."/>
            <person name="Omelchenko D."/>
            <person name="Novikova G."/>
            <person name="Obukhova E."/>
            <person name="Bogdanov V."/>
            <person name="Penin A."/>
            <person name="Logacheva M."/>
        </authorList>
    </citation>
    <scope>NUCLEOTIDE SEQUENCE</scope>
    <source>
        <strain evidence="12">Hsosn_3</strain>
        <tissue evidence="12">Leaf</tissue>
    </source>
</reference>
<keyword evidence="13" id="KW-1185">Reference proteome</keyword>
<evidence type="ECO:0000256" key="1">
    <source>
        <dbReference type="ARBA" id="ARBA00004123"/>
    </source>
</evidence>
<evidence type="ECO:0000256" key="9">
    <source>
        <dbReference type="PROSITE-ProRule" id="PRU00024"/>
    </source>
</evidence>
<protein>
    <submittedName>
        <fullName evidence="12">B-box zinc finger protein 21</fullName>
    </submittedName>
</protein>
<evidence type="ECO:0000313" key="12">
    <source>
        <dbReference type="EMBL" id="KAK1399300.1"/>
    </source>
</evidence>
<dbReference type="EMBL" id="JAUIZM010000002">
    <property type="protein sequence ID" value="KAK1399300.1"/>
    <property type="molecule type" value="Genomic_DNA"/>
</dbReference>
<dbReference type="CDD" id="cd19821">
    <property type="entry name" value="Bbox1_BBX-like"/>
    <property type="match status" value="2"/>
</dbReference>
<dbReference type="SMART" id="SM00336">
    <property type="entry name" value="BBOX"/>
    <property type="match status" value="2"/>
</dbReference>
<gene>
    <name evidence="12" type="ORF">POM88_009163</name>
</gene>
<evidence type="ECO:0000313" key="13">
    <source>
        <dbReference type="Proteomes" id="UP001237642"/>
    </source>
</evidence>
<dbReference type="InterPro" id="IPR049808">
    <property type="entry name" value="CONSTANS-like_Bbox1"/>
</dbReference>
<dbReference type="Proteomes" id="UP001237642">
    <property type="component" value="Unassembled WGS sequence"/>
</dbReference>
<dbReference type="InterPro" id="IPR000315">
    <property type="entry name" value="Znf_B-box"/>
</dbReference>
<keyword evidence="8" id="KW-0539">Nucleus</keyword>
<feature type="domain" description="B box-type" evidence="11">
    <location>
        <begin position="53"/>
        <end position="100"/>
    </location>
</feature>
<dbReference type="GO" id="GO:0009640">
    <property type="term" value="P:photomorphogenesis"/>
    <property type="evidence" value="ECO:0007669"/>
    <property type="project" value="TreeGrafter"/>
</dbReference>
<dbReference type="InterPro" id="IPR051979">
    <property type="entry name" value="B-box_zinc_finger"/>
</dbReference>
<sequence length="293" mass="32801">MRIQCDVCNKDEAAVFCPADEAALCDACDHSVHHANKLAQKHRRFSLIPPSHKQCPLCDICQEKRAFLFCQQDRAILCKDCDISIHKANEHSKNHSRFLLTGVKLSVKSDIYSVDNINCDTVPDFDKSHNWVTKPRPAKTPVTDPKGIKSTNPQMITNEVCNGSTSSISEYLEMLPGWHVEDFLDASSAPYGFSKTGENDLLPFWDDDVEKNLKPFSSENIGIWVPQAPPPLHQHQVNPSSNMAFSGQICFRDPKELATTNIKYSKRLIDDGGFTVPQISPSISSKSSRTVWL</sequence>
<dbReference type="AlphaFoldDB" id="A0AAD8N2F7"/>
<keyword evidence="6" id="KW-0805">Transcription regulation</keyword>
<accession>A0AAD8N2F7</accession>
<dbReference type="GO" id="GO:0006355">
    <property type="term" value="P:regulation of DNA-templated transcription"/>
    <property type="evidence" value="ECO:0007669"/>
    <property type="project" value="TreeGrafter"/>
</dbReference>
<dbReference type="FunFam" id="3.30.160.60:FF:000856">
    <property type="entry name" value="B-box zinc finger protein 21"/>
    <property type="match status" value="1"/>
</dbReference>
<keyword evidence="4 9" id="KW-0863">Zinc-finger</keyword>
<keyword evidence="5" id="KW-0862">Zinc</keyword>
<keyword evidence="3" id="KW-0677">Repeat</keyword>
<evidence type="ECO:0000256" key="6">
    <source>
        <dbReference type="ARBA" id="ARBA00023015"/>
    </source>
</evidence>
<dbReference type="GO" id="GO:0008270">
    <property type="term" value="F:zinc ion binding"/>
    <property type="evidence" value="ECO:0007669"/>
    <property type="project" value="UniProtKB-KW"/>
</dbReference>
<evidence type="ECO:0000256" key="10">
    <source>
        <dbReference type="SAM" id="MobiDB-lite"/>
    </source>
</evidence>
<evidence type="ECO:0000256" key="7">
    <source>
        <dbReference type="ARBA" id="ARBA00023163"/>
    </source>
</evidence>
<dbReference type="PANTHER" id="PTHR31832:SF52">
    <property type="entry name" value="B-BOX ZINC FINGER PROTEIN 21"/>
    <property type="match status" value="1"/>
</dbReference>
<keyword evidence="7" id="KW-0804">Transcription</keyword>
<dbReference type="GO" id="GO:0005634">
    <property type="term" value="C:nucleus"/>
    <property type="evidence" value="ECO:0007669"/>
    <property type="project" value="UniProtKB-SubCell"/>
</dbReference>
<dbReference type="Pfam" id="PF00643">
    <property type="entry name" value="zf-B_box"/>
    <property type="match status" value="1"/>
</dbReference>
<proteinExistence type="predicted"/>
<dbReference type="GO" id="GO:0000976">
    <property type="term" value="F:transcription cis-regulatory region binding"/>
    <property type="evidence" value="ECO:0007669"/>
    <property type="project" value="UniProtKB-ARBA"/>
</dbReference>
<feature type="domain" description="B box-type" evidence="11">
    <location>
        <begin position="1"/>
        <end position="47"/>
    </location>
</feature>
<dbReference type="PROSITE" id="PS50119">
    <property type="entry name" value="ZF_BBOX"/>
    <property type="match status" value="2"/>
</dbReference>
<comment type="caution">
    <text evidence="12">The sequence shown here is derived from an EMBL/GenBank/DDBJ whole genome shotgun (WGS) entry which is preliminary data.</text>
</comment>
<evidence type="ECO:0000256" key="3">
    <source>
        <dbReference type="ARBA" id="ARBA00022737"/>
    </source>
</evidence>
<dbReference type="Gene3D" id="3.30.160.60">
    <property type="entry name" value="Classic Zinc Finger"/>
    <property type="match status" value="1"/>
</dbReference>
<evidence type="ECO:0000256" key="4">
    <source>
        <dbReference type="ARBA" id="ARBA00022771"/>
    </source>
</evidence>
<feature type="region of interest" description="Disordered" evidence="10">
    <location>
        <begin position="132"/>
        <end position="153"/>
    </location>
</feature>
<dbReference type="PANTHER" id="PTHR31832">
    <property type="entry name" value="B-BOX ZINC FINGER PROTEIN 22"/>
    <property type="match status" value="1"/>
</dbReference>
<name>A0AAD8N2F7_9APIA</name>
<evidence type="ECO:0000256" key="5">
    <source>
        <dbReference type="ARBA" id="ARBA00022833"/>
    </source>
</evidence>
<evidence type="ECO:0000259" key="11">
    <source>
        <dbReference type="PROSITE" id="PS50119"/>
    </source>
</evidence>
<evidence type="ECO:0000256" key="2">
    <source>
        <dbReference type="ARBA" id="ARBA00022723"/>
    </source>
</evidence>
<comment type="subcellular location">
    <subcellularLocation>
        <location evidence="1">Nucleus</location>
    </subcellularLocation>
</comment>